<keyword evidence="2" id="KW-1185">Reference proteome</keyword>
<dbReference type="Proteomes" id="UP000035704">
    <property type="component" value="Chromosome"/>
</dbReference>
<organism evidence="1 2">
    <name type="scientific">Clostridium aceticum</name>
    <dbReference type="NCBI Taxonomy" id="84022"/>
    <lineage>
        <taxon>Bacteria</taxon>
        <taxon>Bacillati</taxon>
        <taxon>Bacillota</taxon>
        <taxon>Clostridia</taxon>
        <taxon>Eubacteriales</taxon>
        <taxon>Clostridiaceae</taxon>
        <taxon>Clostridium</taxon>
    </lineage>
</organism>
<dbReference type="KEGG" id="cace:CACET_c14580"/>
<proteinExistence type="predicted"/>
<gene>
    <name evidence="1" type="ORF">CACET_c14580</name>
</gene>
<dbReference type="EMBL" id="CP009687">
    <property type="protein sequence ID" value="AKL94920.1"/>
    <property type="molecule type" value="Genomic_DNA"/>
</dbReference>
<name>A0A0G3WAK6_9CLOT</name>
<dbReference type="AlphaFoldDB" id="A0A0G3WAK6"/>
<reference evidence="1 2" key="1">
    <citation type="submission" date="2014-10" db="EMBL/GenBank/DDBJ databases">
        <title>Genome sequence of Clostridium aceticum DSM 1496.</title>
        <authorList>
            <person name="Poehlein A."/>
            <person name="Schiel-Bengelsdorf B."/>
            <person name="Gottschalk G."/>
            <person name="Duerre P."/>
            <person name="Daniel R."/>
        </authorList>
    </citation>
    <scope>NUCLEOTIDE SEQUENCE [LARGE SCALE GENOMIC DNA]</scope>
    <source>
        <strain evidence="1 2">DSM 1496</strain>
    </source>
</reference>
<accession>A0A0G3WAK6</accession>
<evidence type="ECO:0000313" key="2">
    <source>
        <dbReference type="Proteomes" id="UP000035704"/>
    </source>
</evidence>
<dbReference type="RefSeq" id="WP_278287096.1">
    <property type="nucleotide sequence ID" value="NZ_CP009687.1"/>
</dbReference>
<sequence>MGYANTIEEIHYNFTMVGIHVKMFIKIEGREEKVWKKNVLLL</sequence>
<evidence type="ECO:0000313" key="1">
    <source>
        <dbReference type="EMBL" id="AKL94920.1"/>
    </source>
</evidence>
<protein>
    <submittedName>
        <fullName evidence="1">Uncharacterized protein</fullName>
    </submittedName>
</protein>